<keyword evidence="2" id="KW-1185">Reference proteome</keyword>
<sequence length="72" mass="8308">MEEEAQAFKNDMLSISSNPFRIEGNYNWRKDKRVLKVLDYAPIRPKLPLTGFKLLIHSSSKKIHLMCGTVSD</sequence>
<proteinExistence type="predicted"/>
<dbReference type="EnsemblMetazoa" id="CJA35922.1">
    <property type="protein sequence ID" value="CJA35922.1"/>
    <property type="gene ID" value="WBGene00211769"/>
</dbReference>
<dbReference type="AlphaFoldDB" id="A0A8R1EIS1"/>
<protein>
    <submittedName>
        <fullName evidence="1">Uncharacterized protein</fullName>
    </submittedName>
</protein>
<accession>A0A8R1EIS1</accession>
<reference evidence="2" key="1">
    <citation type="submission" date="2010-08" db="EMBL/GenBank/DDBJ databases">
        <authorList>
            <consortium name="Caenorhabditis japonica Sequencing Consortium"/>
            <person name="Wilson R.K."/>
        </authorList>
    </citation>
    <scope>NUCLEOTIDE SEQUENCE [LARGE SCALE GENOMIC DNA]</scope>
    <source>
        <strain evidence="2">DF5081</strain>
    </source>
</reference>
<organism evidence="1 2">
    <name type="scientific">Caenorhabditis japonica</name>
    <dbReference type="NCBI Taxonomy" id="281687"/>
    <lineage>
        <taxon>Eukaryota</taxon>
        <taxon>Metazoa</taxon>
        <taxon>Ecdysozoa</taxon>
        <taxon>Nematoda</taxon>
        <taxon>Chromadorea</taxon>
        <taxon>Rhabditida</taxon>
        <taxon>Rhabditina</taxon>
        <taxon>Rhabditomorpha</taxon>
        <taxon>Rhabditoidea</taxon>
        <taxon>Rhabditidae</taxon>
        <taxon>Peloderinae</taxon>
        <taxon>Caenorhabditis</taxon>
    </lineage>
</organism>
<dbReference type="Proteomes" id="UP000005237">
    <property type="component" value="Unassembled WGS sequence"/>
</dbReference>
<evidence type="ECO:0000313" key="2">
    <source>
        <dbReference type="Proteomes" id="UP000005237"/>
    </source>
</evidence>
<evidence type="ECO:0000313" key="1">
    <source>
        <dbReference type="EnsemblMetazoa" id="CJA35922.1"/>
    </source>
</evidence>
<reference evidence="1" key="2">
    <citation type="submission" date="2022-06" db="UniProtKB">
        <authorList>
            <consortium name="EnsemblMetazoa"/>
        </authorList>
    </citation>
    <scope>IDENTIFICATION</scope>
    <source>
        <strain evidence="1">DF5081</strain>
    </source>
</reference>
<name>A0A8R1EIS1_CAEJA</name>